<dbReference type="Gene3D" id="1.10.10.60">
    <property type="entry name" value="Homeodomain-like"/>
    <property type="match status" value="1"/>
</dbReference>
<evidence type="ECO:0000313" key="6">
    <source>
        <dbReference type="EMBL" id="SDQ15869.1"/>
    </source>
</evidence>
<evidence type="ECO:0000259" key="4">
    <source>
        <dbReference type="PROSITE" id="PS01124"/>
    </source>
</evidence>
<protein>
    <submittedName>
        <fullName evidence="6">AraC-type DNA-binding protein</fullName>
    </submittedName>
</protein>
<evidence type="ECO:0000259" key="5">
    <source>
        <dbReference type="PROSITE" id="PS50003"/>
    </source>
</evidence>
<dbReference type="Proteomes" id="UP000199301">
    <property type="component" value="Unassembled WGS sequence"/>
</dbReference>
<dbReference type="PROSITE" id="PS00041">
    <property type="entry name" value="HTH_ARAC_FAMILY_1"/>
    <property type="match status" value="1"/>
</dbReference>
<proteinExistence type="predicted"/>
<dbReference type="PROSITE" id="PS50003">
    <property type="entry name" value="PH_DOMAIN"/>
    <property type="match status" value="1"/>
</dbReference>
<dbReference type="GO" id="GO:0043565">
    <property type="term" value="F:sequence-specific DNA binding"/>
    <property type="evidence" value="ECO:0007669"/>
    <property type="project" value="InterPro"/>
</dbReference>
<dbReference type="PANTHER" id="PTHR46796:SF6">
    <property type="entry name" value="ARAC SUBFAMILY"/>
    <property type="match status" value="1"/>
</dbReference>
<dbReference type="InterPro" id="IPR001849">
    <property type="entry name" value="PH_domain"/>
</dbReference>
<dbReference type="EMBL" id="FNKO01000001">
    <property type="protein sequence ID" value="SDQ15869.1"/>
    <property type="molecule type" value="Genomic_DNA"/>
</dbReference>
<feature type="domain" description="HTH araC/xylS-type" evidence="4">
    <location>
        <begin position="202"/>
        <end position="303"/>
    </location>
</feature>
<keyword evidence="7" id="KW-1185">Reference proteome</keyword>
<dbReference type="InterPro" id="IPR009057">
    <property type="entry name" value="Homeodomain-like_sf"/>
</dbReference>
<reference evidence="7" key="1">
    <citation type="submission" date="2016-10" db="EMBL/GenBank/DDBJ databases">
        <authorList>
            <person name="Varghese N."/>
            <person name="Submissions S."/>
        </authorList>
    </citation>
    <scope>NUCLEOTIDE SEQUENCE [LARGE SCALE GENOMIC DNA]</scope>
    <source>
        <strain evidence="7">DSM 45459</strain>
    </source>
</reference>
<keyword evidence="2 6" id="KW-0238">DNA-binding</keyword>
<feature type="domain" description="PH" evidence="5">
    <location>
        <begin position="1"/>
        <end position="21"/>
    </location>
</feature>
<dbReference type="Pfam" id="PF12833">
    <property type="entry name" value="HTH_18"/>
    <property type="match status" value="1"/>
</dbReference>
<dbReference type="STRING" id="995062.SAMN04489718_0526"/>
<evidence type="ECO:0000256" key="3">
    <source>
        <dbReference type="ARBA" id="ARBA00023163"/>
    </source>
</evidence>
<dbReference type="InterPro" id="IPR035418">
    <property type="entry name" value="AraC-bd_2"/>
</dbReference>
<dbReference type="AlphaFoldDB" id="A0A1H0YL18"/>
<organism evidence="6 7">
    <name type="scientific">Actinopolyspora saharensis</name>
    <dbReference type="NCBI Taxonomy" id="995062"/>
    <lineage>
        <taxon>Bacteria</taxon>
        <taxon>Bacillati</taxon>
        <taxon>Actinomycetota</taxon>
        <taxon>Actinomycetes</taxon>
        <taxon>Actinopolysporales</taxon>
        <taxon>Actinopolysporaceae</taxon>
        <taxon>Actinopolyspora</taxon>
    </lineage>
</organism>
<dbReference type="PANTHER" id="PTHR46796">
    <property type="entry name" value="HTH-TYPE TRANSCRIPTIONAL ACTIVATOR RHAS-RELATED"/>
    <property type="match status" value="1"/>
</dbReference>
<keyword evidence="1" id="KW-0805">Transcription regulation</keyword>
<name>A0A1H0YL18_9ACTN</name>
<dbReference type="PROSITE" id="PS01124">
    <property type="entry name" value="HTH_ARAC_FAMILY_2"/>
    <property type="match status" value="1"/>
</dbReference>
<gene>
    <name evidence="6" type="ORF">SAMN04489718_0526</name>
</gene>
<dbReference type="Pfam" id="PF14525">
    <property type="entry name" value="AraC_binding_2"/>
    <property type="match status" value="1"/>
</dbReference>
<evidence type="ECO:0000256" key="1">
    <source>
        <dbReference type="ARBA" id="ARBA00023015"/>
    </source>
</evidence>
<evidence type="ECO:0000313" key="7">
    <source>
        <dbReference type="Proteomes" id="UP000199301"/>
    </source>
</evidence>
<dbReference type="SUPFAM" id="SSF46689">
    <property type="entry name" value="Homeodomain-like"/>
    <property type="match status" value="1"/>
</dbReference>
<dbReference type="InterPro" id="IPR018060">
    <property type="entry name" value="HTH_AraC"/>
</dbReference>
<sequence>MTASQEEQVESWRAAVSSAFYGLCPEPWNGAATLGGVQHVPLGSLGAFTVHGTPQVLRRPSRVVRGAPSDELKMCLLTRGSAIVQQDDREVPLTAGRLAVYDLGRPYALRFDEDWSCFVITFPRSGVALTRRELLRTMGHSHDARTGTVAMVSDFVETALTRAVEGPSESTKHLGEAGLHLLSAAFNTEPPAGGPPEDVIRARIERYVRQHLSDPDLSTESVAAAHHMSLRTVQRLFSDQERTLSQLIRHERLEGARRDLANPRLAKHTIAGLAARWGFVNAPGFTRAFRAAYNMSPSEAREAGPSDHPREPAR</sequence>
<dbReference type="RefSeq" id="WP_175454960.1">
    <property type="nucleotide sequence ID" value="NZ_FNKO01000001.1"/>
</dbReference>
<accession>A0A1H0YL18</accession>
<keyword evidence="3" id="KW-0804">Transcription</keyword>
<dbReference type="InterPro" id="IPR050204">
    <property type="entry name" value="AraC_XylS_family_regulators"/>
</dbReference>
<evidence type="ECO:0000256" key="2">
    <source>
        <dbReference type="ARBA" id="ARBA00023125"/>
    </source>
</evidence>
<dbReference type="GO" id="GO:0003700">
    <property type="term" value="F:DNA-binding transcription factor activity"/>
    <property type="evidence" value="ECO:0007669"/>
    <property type="project" value="InterPro"/>
</dbReference>
<dbReference type="InterPro" id="IPR018062">
    <property type="entry name" value="HTH_AraC-typ_CS"/>
</dbReference>
<dbReference type="SMART" id="SM00342">
    <property type="entry name" value="HTH_ARAC"/>
    <property type="match status" value="1"/>
</dbReference>